<name>A0A9J6C9P1_POLVA</name>
<dbReference type="GO" id="GO:0005811">
    <property type="term" value="C:lipid droplet"/>
    <property type="evidence" value="ECO:0007669"/>
    <property type="project" value="TreeGrafter"/>
</dbReference>
<evidence type="ECO:0000313" key="4">
    <source>
        <dbReference type="Proteomes" id="UP001107558"/>
    </source>
</evidence>
<accession>A0A9J6C9P1</accession>
<dbReference type="PANTHER" id="PTHR42886">
    <property type="entry name" value="RE40534P-RELATED"/>
    <property type="match status" value="1"/>
</dbReference>
<proteinExistence type="inferred from homology"/>
<dbReference type="GO" id="GO:0005739">
    <property type="term" value="C:mitochondrion"/>
    <property type="evidence" value="ECO:0007669"/>
    <property type="project" value="TreeGrafter"/>
</dbReference>
<dbReference type="GO" id="GO:0052689">
    <property type="term" value="F:carboxylic ester hydrolase activity"/>
    <property type="evidence" value="ECO:0007669"/>
    <property type="project" value="TreeGrafter"/>
</dbReference>
<organism evidence="3 4">
    <name type="scientific">Polypedilum vanderplanki</name>
    <name type="common">Sleeping chironomid midge</name>
    <dbReference type="NCBI Taxonomy" id="319348"/>
    <lineage>
        <taxon>Eukaryota</taxon>
        <taxon>Metazoa</taxon>
        <taxon>Ecdysozoa</taxon>
        <taxon>Arthropoda</taxon>
        <taxon>Hexapoda</taxon>
        <taxon>Insecta</taxon>
        <taxon>Pterygota</taxon>
        <taxon>Neoptera</taxon>
        <taxon>Endopterygota</taxon>
        <taxon>Diptera</taxon>
        <taxon>Nematocera</taxon>
        <taxon>Chironomoidea</taxon>
        <taxon>Chironomidae</taxon>
        <taxon>Chironominae</taxon>
        <taxon>Polypedilum</taxon>
        <taxon>Polypedilum</taxon>
    </lineage>
</organism>
<sequence>MEIEAVPCQGNSEIKFFQMKIFREIRRFITSVKSVLKWNVHCKKQLEHNESLILATVKTPYKKFFVDIGNCVGPSDRIWTLSMNTELDHEQHTPIVLLHGYVSSLAFWMLNFDSFATDRPVYAVDLLGFGRSSRPNFSNDPIEIEEQYVMFLEKWREIMKLEKMILLGHSFGGWIASLYALRYPERVQHLILADPWGYHASTIHTHSIVRRMFLRIFAKIPPFSLVRAAGPFASSLLRTTRKDIVGKFESIMHERHKNAISEYIYHCNSVKITGERAFHSLLHNGPWPKRPLVEVMKSLHVDVPITFVYGKKSWLDYTSGYVIKESRPNSYTQIEIIENAGHKVFSDDEVEFNRLVKEACKTLKSSN</sequence>
<dbReference type="GO" id="GO:0055088">
    <property type="term" value="P:lipid homeostasis"/>
    <property type="evidence" value="ECO:0007669"/>
    <property type="project" value="TreeGrafter"/>
</dbReference>
<dbReference type="Pfam" id="PF00561">
    <property type="entry name" value="Abhydrolase_1"/>
    <property type="match status" value="1"/>
</dbReference>
<gene>
    <name evidence="3" type="ORF">PVAND_008285</name>
</gene>
<dbReference type="InterPro" id="IPR000073">
    <property type="entry name" value="AB_hydrolase_1"/>
</dbReference>
<dbReference type="SUPFAM" id="SSF53474">
    <property type="entry name" value="alpha/beta-Hydrolases"/>
    <property type="match status" value="1"/>
</dbReference>
<comment type="caution">
    <text evidence="3">The sequence shown here is derived from an EMBL/GenBank/DDBJ whole genome shotgun (WGS) entry which is preliminary data.</text>
</comment>
<protein>
    <recommendedName>
        <fullName evidence="2">AB hydrolase-1 domain-containing protein</fullName>
    </recommendedName>
</protein>
<dbReference type="EMBL" id="JADBJN010000002">
    <property type="protein sequence ID" value="KAG5678629.1"/>
    <property type="molecule type" value="Genomic_DNA"/>
</dbReference>
<evidence type="ECO:0000256" key="1">
    <source>
        <dbReference type="ARBA" id="ARBA00038097"/>
    </source>
</evidence>
<dbReference type="PANTHER" id="PTHR42886:SF29">
    <property type="entry name" value="PUMMELIG, ISOFORM A"/>
    <property type="match status" value="1"/>
</dbReference>
<reference evidence="3" key="1">
    <citation type="submission" date="2021-03" db="EMBL/GenBank/DDBJ databases">
        <title>Chromosome level genome of the anhydrobiotic midge Polypedilum vanderplanki.</title>
        <authorList>
            <person name="Yoshida Y."/>
            <person name="Kikawada T."/>
            <person name="Gusev O."/>
        </authorList>
    </citation>
    <scope>NUCLEOTIDE SEQUENCE</scope>
    <source>
        <strain evidence="3">NIAS01</strain>
        <tissue evidence="3">Whole body or cell culture</tissue>
    </source>
</reference>
<dbReference type="InterPro" id="IPR029058">
    <property type="entry name" value="AB_hydrolase_fold"/>
</dbReference>
<keyword evidence="4" id="KW-1185">Reference proteome</keyword>
<feature type="domain" description="AB hydrolase-1" evidence="2">
    <location>
        <begin position="94"/>
        <end position="347"/>
    </location>
</feature>
<dbReference type="GO" id="GO:0042171">
    <property type="term" value="F:lysophosphatidic acid acyltransferase activity"/>
    <property type="evidence" value="ECO:0007669"/>
    <property type="project" value="TreeGrafter"/>
</dbReference>
<dbReference type="AlphaFoldDB" id="A0A9J6C9P1"/>
<dbReference type="Gene3D" id="3.40.50.1820">
    <property type="entry name" value="alpha/beta hydrolase"/>
    <property type="match status" value="1"/>
</dbReference>
<dbReference type="PRINTS" id="PR00111">
    <property type="entry name" value="ABHYDROLASE"/>
</dbReference>
<evidence type="ECO:0000259" key="2">
    <source>
        <dbReference type="Pfam" id="PF00561"/>
    </source>
</evidence>
<dbReference type="Proteomes" id="UP001107558">
    <property type="component" value="Chromosome 2"/>
</dbReference>
<evidence type="ECO:0000313" key="3">
    <source>
        <dbReference type="EMBL" id="KAG5678629.1"/>
    </source>
</evidence>
<dbReference type="OrthoDB" id="7457040at2759"/>
<comment type="similarity">
    <text evidence="1">Belongs to the peptidase S33 family. ABHD4/ABHD5 subfamily.</text>
</comment>
<dbReference type="GO" id="GO:0006654">
    <property type="term" value="P:phosphatidic acid biosynthetic process"/>
    <property type="evidence" value="ECO:0007669"/>
    <property type="project" value="TreeGrafter"/>
</dbReference>